<dbReference type="SUPFAM" id="SSF51445">
    <property type="entry name" value="(Trans)glycosidases"/>
    <property type="match status" value="1"/>
</dbReference>
<dbReference type="SMART" id="SM00633">
    <property type="entry name" value="Glyco_10"/>
    <property type="match status" value="1"/>
</dbReference>
<reference evidence="11 12" key="1">
    <citation type="submission" date="2016-06" db="EMBL/GenBank/DDBJ databases">
        <authorList>
            <person name="Kjaerup R.B."/>
            <person name="Dalgaard T.S."/>
            <person name="Juul-Madsen H.R."/>
        </authorList>
    </citation>
    <scope>NUCLEOTIDE SEQUENCE [LARGE SCALE GENOMIC DNA]</scope>
    <source>
        <strain evidence="11 12">DSM 43363</strain>
    </source>
</reference>
<evidence type="ECO:0000256" key="4">
    <source>
        <dbReference type="ARBA" id="ARBA00022729"/>
    </source>
</evidence>
<evidence type="ECO:0000256" key="8">
    <source>
        <dbReference type="ARBA" id="ARBA00023326"/>
    </source>
</evidence>
<dbReference type="AlphaFoldDB" id="A0A1C6UAP8"/>
<organism evidence="11 12">
    <name type="scientific">Micromonospora peucetia</name>
    <dbReference type="NCBI Taxonomy" id="47871"/>
    <lineage>
        <taxon>Bacteria</taxon>
        <taxon>Bacillati</taxon>
        <taxon>Actinomycetota</taxon>
        <taxon>Actinomycetes</taxon>
        <taxon>Micromonosporales</taxon>
        <taxon>Micromonosporaceae</taxon>
        <taxon>Micromonospora</taxon>
    </lineage>
</organism>
<keyword evidence="3 11" id="KW-0858">Xylan degradation</keyword>
<dbReference type="InterPro" id="IPR044846">
    <property type="entry name" value="GH10"/>
</dbReference>
<dbReference type="EMBL" id="FMIC01000002">
    <property type="protein sequence ID" value="SCL51034.1"/>
    <property type="molecule type" value="Genomic_DNA"/>
</dbReference>
<evidence type="ECO:0000256" key="5">
    <source>
        <dbReference type="ARBA" id="ARBA00022801"/>
    </source>
</evidence>
<evidence type="ECO:0000259" key="10">
    <source>
        <dbReference type="PROSITE" id="PS51760"/>
    </source>
</evidence>
<evidence type="ECO:0000256" key="7">
    <source>
        <dbReference type="ARBA" id="ARBA00023295"/>
    </source>
</evidence>
<dbReference type="GO" id="GO:0031176">
    <property type="term" value="F:endo-1,4-beta-xylanase activity"/>
    <property type="evidence" value="ECO:0007669"/>
    <property type="project" value="UniProtKB-EC"/>
</dbReference>
<evidence type="ECO:0000313" key="12">
    <source>
        <dbReference type="Proteomes" id="UP000199343"/>
    </source>
</evidence>
<dbReference type="GO" id="GO:0045493">
    <property type="term" value="P:xylan catabolic process"/>
    <property type="evidence" value="ECO:0007669"/>
    <property type="project" value="UniProtKB-KW"/>
</dbReference>
<dbReference type="PANTHER" id="PTHR31490">
    <property type="entry name" value="GLYCOSYL HYDROLASE"/>
    <property type="match status" value="1"/>
</dbReference>
<keyword evidence="6 9" id="KW-0119">Carbohydrate metabolism</keyword>
<name>A0A1C6UAP8_9ACTN</name>
<keyword evidence="4" id="KW-0732">Signal</keyword>
<keyword evidence="5 9" id="KW-0378">Hydrolase</keyword>
<dbReference type="PANTHER" id="PTHR31490:SF88">
    <property type="entry name" value="BETA-XYLANASE"/>
    <property type="match status" value="1"/>
</dbReference>
<keyword evidence="7 9" id="KW-0326">Glycosidase</keyword>
<comment type="similarity">
    <text evidence="2 9">Belongs to the glycosyl hydrolase 10 (cellulase F) family.</text>
</comment>
<dbReference type="InterPro" id="IPR017853">
    <property type="entry name" value="GH"/>
</dbReference>
<comment type="catalytic activity">
    <reaction evidence="1 9">
        <text>Endohydrolysis of (1-&gt;4)-beta-D-xylosidic linkages in xylans.</text>
        <dbReference type="EC" id="3.2.1.8"/>
    </reaction>
</comment>
<evidence type="ECO:0000256" key="2">
    <source>
        <dbReference type="ARBA" id="ARBA00007495"/>
    </source>
</evidence>
<evidence type="ECO:0000313" key="11">
    <source>
        <dbReference type="EMBL" id="SCL51034.1"/>
    </source>
</evidence>
<dbReference type="EC" id="3.2.1.8" evidence="9"/>
<dbReference type="PROSITE" id="PS51760">
    <property type="entry name" value="GH10_2"/>
    <property type="match status" value="1"/>
</dbReference>
<feature type="domain" description="GH10" evidence="10">
    <location>
        <begin position="39"/>
        <end position="352"/>
    </location>
</feature>
<accession>A0A1C6UAP8</accession>
<dbReference type="PRINTS" id="PR00134">
    <property type="entry name" value="GLHYDRLASE10"/>
</dbReference>
<gene>
    <name evidence="11" type="ORF">GA0070608_0793</name>
</gene>
<dbReference type="STRING" id="47871.GA0070608_0793"/>
<evidence type="ECO:0000256" key="6">
    <source>
        <dbReference type="ARBA" id="ARBA00023277"/>
    </source>
</evidence>
<sequence>MGTLLLSVVAVVLAACAAYVSGERGVGQAEPGVAASGQAPAAPTLRNLMPANVRIGAAVDGRLYAADARYRDTLTSDFNAVTPENALKWPILQPEPGRYDWTASDELIELARANGQAVYGHTLVWHSSVPSWVSESWSRERLRSVLREHVQTTVTRYRGKIWAWDVVNEVLAEDGKLRDSIWLRGLGPTYIADAFRWAHEADPDARLFINDYGVEGRSRKADGLFKLVRELRAQGVPVHGVGFQAHLRAGTAPNDATGNLRRFAALGVSVAITELDVRIALPVSTEKLLDQALLYQHMLRACLAVPTCESFTVWGFTDASSWITSHYPGYGAACLYDSDMKPKPARDALLHELRTRVTPTPS</sequence>
<dbReference type="InterPro" id="IPR001000">
    <property type="entry name" value="GH10_dom"/>
</dbReference>
<evidence type="ECO:0000256" key="3">
    <source>
        <dbReference type="ARBA" id="ARBA00022651"/>
    </source>
</evidence>
<proteinExistence type="inferred from homology"/>
<protein>
    <recommendedName>
        <fullName evidence="9">Beta-xylanase</fullName>
        <ecNumber evidence="9">3.2.1.8</ecNumber>
    </recommendedName>
</protein>
<dbReference type="Gene3D" id="3.20.20.80">
    <property type="entry name" value="Glycosidases"/>
    <property type="match status" value="1"/>
</dbReference>
<evidence type="ECO:0000256" key="1">
    <source>
        <dbReference type="ARBA" id="ARBA00000681"/>
    </source>
</evidence>
<dbReference type="Proteomes" id="UP000199343">
    <property type="component" value="Unassembled WGS sequence"/>
</dbReference>
<evidence type="ECO:0000256" key="9">
    <source>
        <dbReference type="RuleBase" id="RU361174"/>
    </source>
</evidence>
<dbReference type="Pfam" id="PF00331">
    <property type="entry name" value="Glyco_hydro_10"/>
    <property type="match status" value="1"/>
</dbReference>
<keyword evidence="8 9" id="KW-0624">Polysaccharide degradation</keyword>